<dbReference type="InterPro" id="IPR036390">
    <property type="entry name" value="WH_DNA-bd_sf"/>
</dbReference>
<evidence type="ECO:0000256" key="2">
    <source>
        <dbReference type="ARBA" id="ARBA00023125"/>
    </source>
</evidence>
<name>A0A1I0RX13_9FIRM</name>
<dbReference type="AlphaFoldDB" id="A0A1I0RX13"/>
<dbReference type="STRING" id="99656.SAMN05421659_1295"/>
<dbReference type="RefSeq" id="WP_092458225.1">
    <property type="nucleotide sequence ID" value="NZ_FOJI01000029.1"/>
</dbReference>
<proteinExistence type="predicted"/>
<sequence>MSINYQVREMLIRVEHARKQIIGPALTNLGLTPGQGQARILNFLLERDHVTQKELADTCRLDVTTMSRNLDKLEHMGFLNRQTNPTCRRSFLINLTEIGRQKAGNVHKIFENMDITLTNGIDEAEIQAFYITLEKIYKNLEDYKK</sequence>
<evidence type="ECO:0000259" key="4">
    <source>
        <dbReference type="PROSITE" id="PS50995"/>
    </source>
</evidence>
<protein>
    <submittedName>
        <fullName evidence="5">DNA-binding transcriptional regulator, MarR family</fullName>
    </submittedName>
</protein>
<keyword evidence="2 5" id="KW-0238">DNA-binding</keyword>
<evidence type="ECO:0000313" key="6">
    <source>
        <dbReference type="Proteomes" id="UP000199701"/>
    </source>
</evidence>
<dbReference type="EMBL" id="FOJI01000029">
    <property type="protein sequence ID" value="SEW46059.1"/>
    <property type="molecule type" value="Genomic_DNA"/>
</dbReference>
<dbReference type="GO" id="GO:0003677">
    <property type="term" value="F:DNA binding"/>
    <property type="evidence" value="ECO:0007669"/>
    <property type="project" value="UniProtKB-KW"/>
</dbReference>
<evidence type="ECO:0000256" key="3">
    <source>
        <dbReference type="ARBA" id="ARBA00023163"/>
    </source>
</evidence>
<evidence type="ECO:0000256" key="1">
    <source>
        <dbReference type="ARBA" id="ARBA00023015"/>
    </source>
</evidence>
<organism evidence="5 6">
    <name type="scientific">[Clostridium] fimetarium</name>
    <dbReference type="NCBI Taxonomy" id="99656"/>
    <lineage>
        <taxon>Bacteria</taxon>
        <taxon>Bacillati</taxon>
        <taxon>Bacillota</taxon>
        <taxon>Clostridia</taxon>
        <taxon>Lachnospirales</taxon>
        <taxon>Lachnospiraceae</taxon>
    </lineage>
</organism>
<reference evidence="5 6" key="1">
    <citation type="submission" date="2016-10" db="EMBL/GenBank/DDBJ databases">
        <authorList>
            <person name="de Groot N.N."/>
        </authorList>
    </citation>
    <scope>NUCLEOTIDE SEQUENCE [LARGE SCALE GENOMIC DNA]</scope>
    <source>
        <strain evidence="5 6">DSM 9179</strain>
    </source>
</reference>
<dbReference type="OrthoDB" id="1858911at2"/>
<gene>
    <name evidence="5" type="ORF">SAMN05421659_1295</name>
</gene>
<evidence type="ECO:0000313" key="5">
    <source>
        <dbReference type="EMBL" id="SEW46059.1"/>
    </source>
</evidence>
<feature type="domain" description="HTH marR-type" evidence="4">
    <location>
        <begin position="4"/>
        <end position="138"/>
    </location>
</feature>
<dbReference type="InterPro" id="IPR000835">
    <property type="entry name" value="HTH_MarR-typ"/>
</dbReference>
<dbReference type="Gene3D" id="1.10.10.10">
    <property type="entry name" value="Winged helix-like DNA-binding domain superfamily/Winged helix DNA-binding domain"/>
    <property type="match status" value="1"/>
</dbReference>
<dbReference type="Pfam" id="PF12802">
    <property type="entry name" value="MarR_2"/>
    <property type="match status" value="1"/>
</dbReference>
<dbReference type="InterPro" id="IPR036388">
    <property type="entry name" value="WH-like_DNA-bd_sf"/>
</dbReference>
<dbReference type="PRINTS" id="PR00598">
    <property type="entry name" value="HTHMARR"/>
</dbReference>
<dbReference type="SMART" id="SM00347">
    <property type="entry name" value="HTH_MARR"/>
    <property type="match status" value="1"/>
</dbReference>
<dbReference type="SUPFAM" id="SSF46785">
    <property type="entry name" value="Winged helix' DNA-binding domain"/>
    <property type="match status" value="1"/>
</dbReference>
<dbReference type="PROSITE" id="PS50995">
    <property type="entry name" value="HTH_MARR_2"/>
    <property type="match status" value="1"/>
</dbReference>
<dbReference type="PANTHER" id="PTHR42756">
    <property type="entry name" value="TRANSCRIPTIONAL REGULATOR, MARR"/>
    <property type="match status" value="1"/>
</dbReference>
<dbReference type="GO" id="GO:0003700">
    <property type="term" value="F:DNA-binding transcription factor activity"/>
    <property type="evidence" value="ECO:0007669"/>
    <property type="project" value="InterPro"/>
</dbReference>
<keyword evidence="1" id="KW-0805">Transcription regulation</keyword>
<dbReference type="PANTHER" id="PTHR42756:SF1">
    <property type="entry name" value="TRANSCRIPTIONAL REPRESSOR OF EMRAB OPERON"/>
    <property type="match status" value="1"/>
</dbReference>
<accession>A0A1I0RX13</accession>
<keyword evidence="6" id="KW-1185">Reference proteome</keyword>
<dbReference type="Proteomes" id="UP000199701">
    <property type="component" value="Unassembled WGS sequence"/>
</dbReference>
<keyword evidence="3" id="KW-0804">Transcription</keyword>